<dbReference type="EMBL" id="LR796982">
    <property type="protein sequence ID" value="CAB4179676.1"/>
    <property type="molecule type" value="Genomic_DNA"/>
</dbReference>
<dbReference type="EMBL" id="LR796797">
    <property type="protein sequence ID" value="CAB4166852.1"/>
    <property type="molecule type" value="Genomic_DNA"/>
</dbReference>
<evidence type="ECO:0000313" key="2">
    <source>
        <dbReference type="EMBL" id="CAB4173412.1"/>
    </source>
</evidence>
<dbReference type="EMBL" id="LR797436">
    <property type="protein sequence ID" value="CAB4215873.1"/>
    <property type="molecule type" value="Genomic_DNA"/>
</dbReference>
<evidence type="ECO:0000313" key="1">
    <source>
        <dbReference type="EMBL" id="CAB4166852.1"/>
    </source>
</evidence>
<evidence type="ECO:0000313" key="4">
    <source>
        <dbReference type="EMBL" id="CAB4204112.1"/>
    </source>
</evidence>
<gene>
    <name evidence="3" type="ORF">UFOVP1023_46</name>
    <name evidence="4" type="ORF">UFOVP1383_31</name>
    <name evidence="5" type="ORF">UFOVP1477_17</name>
    <name evidence="1" type="ORF">UFOVP848_10</name>
    <name evidence="2" type="ORF">UFOVP945_55</name>
</gene>
<evidence type="ECO:0000313" key="3">
    <source>
        <dbReference type="EMBL" id="CAB4179676.1"/>
    </source>
</evidence>
<sequence length="218" mass="24273">MALLDAYATGAEYLVDTGQKISADALLTAQLTGVSRLLELALRVMPGAFNAHTGTYVFDGYGTERLRLRDEQGRSYFLRSITADSLKIDADLDGAFDDYLLDAADAWVRLGPVNAAAFSEPYRWIELRPLQSASVTLYRFPAAAGCVEITGAWGWLAVPDLVKRLVIHRTHELREGLKSGALEQLPTFEGGVPMRTQTFWLWKEAERLYGRRHIPVIV</sequence>
<dbReference type="EMBL" id="LR796892">
    <property type="protein sequence ID" value="CAB4173412.1"/>
    <property type="molecule type" value="Genomic_DNA"/>
</dbReference>
<reference evidence="2" key="1">
    <citation type="submission" date="2020-05" db="EMBL/GenBank/DDBJ databases">
        <authorList>
            <person name="Chiriac C."/>
            <person name="Salcher M."/>
            <person name="Ghai R."/>
            <person name="Kavagutti S V."/>
        </authorList>
    </citation>
    <scope>NUCLEOTIDE SEQUENCE</scope>
</reference>
<proteinExistence type="predicted"/>
<accession>A0A6J5PQF2</accession>
<organism evidence="2">
    <name type="scientific">uncultured Caudovirales phage</name>
    <dbReference type="NCBI Taxonomy" id="2100421"/>
    <lineage>
        <taxon>Viruses</taxon>
        <taxon>Duplodnaviria</taxon>
        <taxon>Heunggongvirae</taxon>
        <taxon>Uroviricota</taxon>
        <taxon>Caudoviricetes</taxon>
        <taxon>Peduoviridae</taxon>
        <taxon>Maltschvirus</taxon>
        <taxon>Maltschvirus maltsch</taxon>
    </lineage>
</organism>
<evidence type="ECO:0000313" key="5">
    <source>
        <dbReference type="EMBL" id="CAB4215873.1"/>
    </source>
</evidence>
<name>A0A6J5PQF2_9CAUD</name>
<dbReference type="EMBL" id="LR797339">
    <property type="protein sequence ID" value="CAB4204112.1"/>
    <property type="molecule type" value="Genomic_DNA"/>
</dbReference>
<protein>
    <submittedName>
        <fullName evidence="2">Uncharacterized protein</fullName>
    </submittedName>
</protein>